<reference evidence="2 3" key="1">
    <citation type="journal article" date="2015" name="Genome Announc.">
        <title>Expanding the biotechnology potential of lactobacilli through comparative genomics of 213 strains and associated genera.</title>
        <authorList>
            <person name="Sun Z."/>
            <person name="Harris H.M."/>
            <person name="McCann A."/>
            <person name="Guo C."/>
            <person name="Argimon S."/>
            <person name="Zhang W."/>
            <person name="Yang X."/>
            <person name="Jeffery I.B."/>
            <person name="Cooney J.C."/>
            <person name="Kagawa T.F."/>
            <person name="Liu W."/>
            <person name="Song Y."/>
            <person name="Salvetti E."/>
            <person name="Wrobel A."/>
            <person name="Rasinkangas P."/>
            <person name="Parkhill J."/>
            <person name="Rea M.C."/>
            <person name="O'Sullivan O."/>
            <person name="Ritari J."/>
            <person name="Douillard F.P."/>
            <person name="Paul Ross R."/>
            <person name="Yang R."/>
            <person name="Briner A.E."/>
            <person name="Felis G.E."/>
            <person name="de Vos W.M."/>
            <person name="Barrangou R."/>
            <person name="Klaenhammer T.R."/>
            <person name="Caufield P.W."/>
            <person name="Cui Y."/>
            <person name="Zhang H."/>
            <person name="O'Toole P.W."/>
        </authorList>
    </citation>
    <scope>NUCLEOTIDE SEQUENCE [LARGE SCALE GENOMIC DNA]</scope>
    <source>
        <strain evidence="2 3">DSM 20515</strain>
    </source>
</reference>
<dbReference type="SMART" id="SM00635">
    <property type="entry name" value="BID_2"/>
    <property type="match status" value="2"/>
</dbReference>
<dbReference type="InterPro" id="IPR008964">
    <property type="entry name" value="Invasin/intimin_cell_adhesion"/>
</dbReference>
<name>A0A0R2B3Y4_SECCO</name>
<evidence type="ECO:0000259" key="1">
    <source>
        <dbReference type="SMART" id="SM00635"/>
    </source>
</evidence>
<dbReference type="InterPro" id="IPR003343">
    <property type="entry name" value="Big_2"/>
</dbReference>
<dbReference type="PATRIC" id="fig|1423733.4.peg.818"/>
<feature type="domain" description="BIG2" evidence="1">
    <location>
        <begin position="92"/>
        <end position="173"/>
    </location>
</feature>
<evidence type="ECO:0000313" key="3">
    <source>
        <dbReference type="Proteomes" id="UP000051845"/>
    </source>
</evidence>
<dbReference type="Proteomes" id="UP000051845">
    <property type="component" value="Unassembled WGS sequence"/>
</dbReference>
<organism evidence="2 3">
    <name type="scientific">Secundilactobacillus collinoides DSM 20515 = JCM 1123</name>
    <dbReference type="NCBI Taxonomy" id="1423733"/>
    <lineage>
        <taxon>Bacteria</taxon>
        <taxon>Bacillati</taxon>
        <taxon>Bacillota</taxon>
        <taxon>Bacilli</taxon>
        <taxon>Lactobacillales</taxon>
        <taxon>Lactobacillaceae</taxon>
        <taxon>Secundilactobacillus</taxon>
    </lineage>
</organism>
<dbReference type="SUPFAM" id="SSF49373">
    <property type="entry name" value="Invasin/intimin cell-adhesion fragments"/>
    <property type="match status" value="2"/>
</dbReference>
<feature type="domain" description="BIG2" evidence="1">
    <location>
        <begin position="183"/>
        <end position="260"/>
    </location>
</feature>
<comment type="caution">
    <text evidence="2">The sequence shown here is derived from an EMBL/GenBank/DDBJ whole genome shotgun (WGS) entry which is preliminary data.</text>
</comment>
<protein>
    <recommendedName>
        <fullName evidence="1">BIG2 domain-containing protein</fullName>
    </recommendedName>
</protein>
<dbReference type="Pfam" id="PF02368">
    <property type="entry name" value="Big_2"/>
    <property type="match status" value="2"/>
</dbReference>
<dbReference type="EMBL" id="AYYR01000106">
    <property type="protein sequence ID" value="KRM74015.1"/>
    <property type="molecule type" value="Genomic_DNA"/>
</dbReference>
<dbReference type="Gene3D" id="2.60.40.1080">
    <property type="match status" value="2"/>
</dbReference>
<proteinExistence type="predicted"/>
<accession>A0A0R2B3Y4</accession>
<dbReference type="STRING" id="33960.TY91_15770"/>
<dbReference type="AlphaFoldDB" id="A0A0R2B3Y4"/>
<evidence type="ECO:0000313" key="2">
    <source>
        <dbReference type="EMBL" id="KRM74015.1"/>
    </source>
</evidence>
<sequence>MPITNEPLGPVHTTVKLVTPVKDLGDQIPKYLIEDPDATEATQTRYNSLQEVGDDFDPDSLVYLHAQAVFGGPNPPEAILVVKAVAENSFVSPTSINVDQSSVTGTVGGTTKVTTTVLPATATDKSVSAVSGDTKVASVSPNGDGSFTIAFKSAGNSTITFQTGVNDEITTTTHVSVAAAVTKVTGVKLDKTTLSGKVGGNDQLTANVQPSGATNQGVLFSSSDDTVAAVDNTGKVTYVKAGTAVITATTEDGGFTATSNVTVSA</sequence>
<dbReference type="RefSeq" id="WP_054759801.1">
    <property type="nucleotide sequence ID" value="NZ_AYYR01000106.1"/>
</dbReference>
<gene>
    <name evidence="2" type="ORF">FC82_GL000786</name>
</gene>